<evidence type="ECO:0000313" key="3">
    <source>
        <dbReference type="Proteomes" id="UP001596118"/>
    </source>
</evidence>
<dbReference type="EMBL" id="JBHSKY010000006">
    <property type="protein sequence ID" value="MFC5278246.1"/>
    <property type="molecule type" value="Genomic_DNA"/>
</dbReference>
<dbReference type="Proteomes" id="UP001596118">
    <property type="component" value="Unassembled WGS sequence"/>
</dbReference>
<dbReference type="NCBIfam" id="TIGR04031">
    <property type="entry name" value="Htur_1727_fam"/>
    <property type="match status" value="1"/>
</dbReference>
<reference evidence="2 3" key="1">
    <citation type="journal article" date="2019" name="Int. J. Syst. Evol. Microbiol.">
        <title>The Global Catalogue of Microorganisms (GCM) 10K type strain sequencing project: providing services to taxonomists for standard genome sequencing and annotation.</title>
        <authorList>
            <consortium name="The Broad Institute Genomics Platform"/>
            <consortium name="The Broad Institute Genome Sequencing Center for Infectious Disease"/>
            <person name="Wu L."/>
            <person name="Ma J."/>
        </authorList>
    </citation>
    <scope>NUCLEOTIDE SEQUENCE [LARGE SCALE GENOMIC DNA]</scope>
    <source>
        <strain evidence="2 3">CGMCC 1.12124</strain>
    </source>
</reference>
<dbReference type="Gene3D" id="3.10.20.520">
    <property type="entry name" value="Phenylacetic acid degradation B"/>
    <property type="match status" value="1"/>
</dbReference>
<name>A0ABD5R0D5_9EURY</name>
<evidence type="ECO:0000256" key="1">
    <source>
        <dbReference type="SAM" id="MobiDB-lite"/>
    </source>
</evidence>
<organism evidence="2 3">
    <name type="scientific">Halorubrum rubrum</name>
    <dbReference type="NCBI Taxonomy" id="1126240"/>
    <lineage>
        <taxon>Archaea</taxon>
        <taxon>Methanobacteriati</taxon>
        <taxon>Methanobacteriota</taxon>
        <taxon>Stenosarchaea group</taxon>
        <taxon>Halobacteria</taxon>
        <taxon>Halobacteriales</taxon>
        <taxon>Haloferacaceae</taxon>
        <taxon>Halorubrum</taxon>
    </lineage>
</organism>
<keyword evidence="3" id="KW-1185">Reference proteome</keyword>
<proteinExistence type="predicted"/>
<comment type="caution">
    <text evidence="2">The sequence shown here is derived from an EMBL/GenBank/DDBJ whole genome shotgun (WGS) entry which is preliminary data.</text>
</comment>
<dbReference type="InterPro" id="IPR038693">
    <property type="entry name" value="PaaB_sf"/>
</dbReference>
<sequence length="126" mass="13783">MVEKAQRSLDETPRRTRERRWEVFVRESESDPMRRVGTVAAPSAEVAHEEASRLFAWYARDVWLCPADETRRFSTYSLGDAGTEGDDAAGSGDESAEPRVREGTEGTPGVGDAAVDVPNAEDGGPR</sequence>
<feature type="region of interest" description="Disordered" evidence="1">
    <location>
        <begin position="76"/>
        <end position="126"/>
    </location>
</feature>
<dbReference type="AlphaFoldDB" id="A0ABD5R0D5"/>
<protein>
    <submittedName>
        <fullName evidence="2">Htur_1727 family rSAM-partnered candidate RiPP</fullName>
    </submittedName>
</protein>
<dbReference type="InterPro" id="IPR023976">
    <property type="entry name" value="CHP04031_Htur1727"/>
</dbReference>
<accession>A0ABD5R0D5</accession>
<dbReference type="RefSeq" id="WP_256410452.1">
    <property type="nucleotide sequence ID" value="NZ_JANHDM010000001.1"/>
</dbReference>
<gene>
    <name evidence="2" type="ORF">ACFPM1_05640</name>
</gene>
<evidence type="ECO:0000313" key="2">
    <source>
        <dbReference type="EMBL" id="MFC5278246.1"/>
    </source>
</evidence>